<dbReference type="GO" id="GO:0005507">
    <property type="term" value="F:copper ion binding"/>
    <property type="evidence" value="ECO:0007669"/>
    <property type="project" value="TreeGrafter"/>
</dbReference>
<dbReference type="GO" id="GO:0043682">
    <property type="term" value="F:P-type divalent copper transporter activity"/>
    <property type="evidence" value="ECO:0007669"/>
    <property type="project" value="TreeGrafter"/>
</dbReference>
<dbReference type="Proteomes" id="UP000734854">
    <property type="component" value="Unassembled WGS sequence"/>
</dbReference>
<proteinExistence type="predicted"/>
<keyword evidence="1" id="KW-1278">Translocase</keyword>
<dbReference type="GO" id="GO:0055070">
    <property type="term" value="P:copper ion homeostasis"/>
    <property type="evidence" value="ECO:0007669"/>
    <property type="project" value="TreeGrafter"/>
</dbReference>
<dbReference type="EMBL" id="JACMSC010000002">
    <property type="protein sequence ID" value="KAG6534658.1"/>
    <property type="molecule type" value="Genomic_DNA"/>
</dbReference>
<keyword evidence="3" id="KW-1185">Reference proteome</keyword>
<comment type="caution">
    <text evidence="2">The sequence shown here is derived from an EMBL/GenBank/DDBJ whole genome shotgun (WGS) entry which is preliminary data.</text>
</comment>
<gene>
    <name evidence="2" type="ORF">ZIOFF_008561</name>
</gene>
<dbReference type="PANTHER" id="PTHR43520:SF19">
    <property type="entry name" value="COPPER-TRANSPORTING ATPASE PAA2, CHLOROPLASTIC"/>
    <property type="match status" value="1"/>
</dbReference>
<evidence type="ECO:0000313" key="2">
    <source>
        <dbReference type="EMBL" id="KAG6534658.1"/>
    </source>
</evidence>
<sequence length="114" mass="12292">MTVSLAALSLFSCRDEVRFSRYALPRRDETSELQDVRVAEDNVASNAASVILLGYRLSQIVDAVSLAKATMARVHQNLASAVAYNVVTIPIAVGVLLPKYDFVMTPSLSGKSCS</sequence>
<evidence type="ECO:0000256" key="1">
    <source>
        <dbReference type="ARBA" id="ARBA00022967"/>
    </source>
</evidence>
<protein>
    <submittedName>
        <fullName evidence="2">Uncharacterized protein</fullName>
    </submittedName>
</protein>
<dbReference type="InterPro" id="IPR023214">
    <property type="entry name" value="HAD_sf"/>
</dbReference>
<dbReference type="AlphaFoldDB" id="A0A8J5M6U0"/>
<organism evidence="2 3">
    <name type="scientific">Zingiber officinale</name>
    <name type="common">Ginger</name>
    <name type="synonym">Amomum zingiber</name>
    <dbReference type="NCBI Taxonomy" id="94328"/>
    <lineage>
        <taxon>Eukaryota</taxon>
        <taxon>Viridiplantae</taxon>
        <taxon>Streptophyta</taxon>
        <taxon>Embryophyta</taxon>
        <taxon>Tracheophyta</taxon>
        <taxon>Spermatophyta</taxon>
        <taxon>Magnoliopsida</taxon>
        <taxon>Liliopsida</taxon>
        <taxon>Zingiberales</taxon>
        <taxon>Zingiberaceae</taxon>
        <taxon>Zingiber</taxon>
    </lineage>
</organism>
<reference evidence="2 3" key="1">
    <citation type="submission" date="2020-08" db="EMBL/GenBank/DDBJ databases">
        <title>Plant Genome Project.</title>
        <authorList>
            <person name="Zhang R.-G."/>
        </authorList>
    </citation>
    <scope>NUCLEOTIDE SEQUENCE [LARGE SCALE GENOMIC DNA]</scope>
    <source>
        <tissue evidence="2">Rhizome</tissue>
    </source>
</reference>
<dbReference type="InterPro" id="IPR036412">
    <property type="entry name" value="HAD-like_sf"/>
</dbReference>
<dbReference type="SUPFAM" id="SSF56784">
    <property type="entry name" value="HAD-like"/>
    <property type="match status" value="1"/>
</dbReference>
<dbReference type="GO" id="GO:0016020">
    <property type="term" value="C:membrane"/>
    <property type="evidence" value="ECO:0007669"/>
    <property type="project" value="TreeGrafter"/>
</dbReference>
<dbReference type="PANTHER" id="PTHR43520">
    <property type="entry name" value="ATP7, ISOFORM B"/>
    <property type="match status" value="1"/>
</dbReference>
<accession>A0A8J5M6U0</accession>
<dbReference type="Gene3D" id="3.40.50.1000">
    <property type="entry name" value="HAD superfamily/HAD-like"/>
    <property type="match status" value="1"/>
</dbReference>
<name>A0A8J5M6U0_ZINOF</name>
<evidence type="ECO:0000313" key="3">
    <source>
        <dbReference type="Proteomes" id="UP000734854"/>
    </source>
</evidence>